<accession>A0A968GFF2</accession>
<organism evidence="2 3">
    <name type="scientific">Entomospira culicis</name>
    <dbReference type="NCBI Taxonomy" id="2719989"/>
    <lineage>
        <taxon>Bacteria</taxon>
        <taxon>Pseudomonadati</taxon>
        <taxon>Spirochaetota</taxon>
        <taxon>Spirochaetia</taxon>
        <taxon>Spirochaetales</taxon>
        <taxon>Spirochaetaceae</taxon>
        <taxon>Entomospira</taxon>
    </lineage>
</organism>
<dbReference type="AlphaFoldDB" id="A0A968GFF2"/>
<comment type="caution">
    <text evidence="2">The sequence shown here is derived from an EMBL/GenBank/DDBJ whole genome shotgun (WGS) entry which is preliminary data.</text>
</comment>
<feature type="chain" id="PRO_5037339010" description="Outer membrane protein beta-barrel domain-containing protein" evidence="1">
    <location>
        <begin position="23"/>
        <end position="263"/>
    </location>
</feature>
<evidence type="ECO:0000313" key="2">
    <source>
        <dbReference type="EMBL" id="NIZ68836.1"/>
    </source>
</evidence>
<evidence type="ECO:0000256" key="1">
    <source>
        <dbReference type="SAM" id="SignalP"/>
    </source>
</evidence>
<dbReference type="EMBL" id="JAATLM010000001">
    <property type="protein sequence ID" value="NIZ68836.1"/>
    <property type="molecule type" value="Genomic_DNA"/>
</dbReference>
<evidence type="ECO:0000313" key="3">
    <source>
        <dbReference type="Proteomes" id="UP000778951"/>
    </source>
</evidence>
<name>A0A968GFF2_9SPIO</name>
<reference evidence="2" key="1">
    <citation type="submission" date="2020-03" db="EMBL/GenBank/DDBJ databases">
        <title>Spirochaetal bacteria isolated from arthropods constitute a novel genus Entomospira genus novum within the order Spirochaetales.</title>
        <authorList>
            <person name="Grana-Miraglia L."/>
            <person name="Sikutova S."/>
            <person name="Fingerle V."/>
            <person name="Sing A."/>
            <person name="Castillo-Ramirez S."/>
            <person name="Margos G."/>
            <person name="Rudolf I."/>
        </authorList>
    </citation>
    <scope>NUCLEOTIDE SEQUENCE</scope>
    <source>
        <strain evidence="2">BR149</strain>
    </source>
</reference>
<keyword evidence="1" id="KW-0732">Signal</keyword>
<evidence type="ECO:0008006" key="4">
    <source>
        <dbReference type="Google" id="ProtNLM"/>
    </source>
</evidence>
<sequence>MIKRQLMAGLLLLLITPASLFAVNVHVGIRGEGAITRGYGNIGLYTFNGVFAGVTPEVVAVRSTNQMVQFSGALGVFTQVDITDWYSLVPEVMFAFNRGLTYAGNYMKSSIVDGPDHPELTGEMRYSWMAFNFNLINQFTVVRPTEMVSVHLLGGLSTSVILGRVKEQFNPDFAGVADATQGNINMPYNEANTRFFTPDKRFDVGIMAGFGAQVDFGNAGRLSVDFRSTWYFLPQIKTYLSPDNGVRMSLPFSLTLGYSVKVM</sequence>
<dbReference type="Proteomes" id="UP000778951">
    <property type="component" value="Unassembled WGS sequence"/>
</dbReference>
<proteinExistence type="predicted"/>
<keyword evidence="3" id="KW-1185">Reference proteome</keyword>
<feature type="signal peptide" evidence="1">
    <location>
        <begin position="1"/>
        <end position="22"/>
    </location>
</feature>
<dbReference type="RefSeq" id="WP_167694951.1">
    <property type="nucleotide sequence ID" value="NZ_CP118181.1"/>
</dbReference>
<protein>
    <recommendedName>
        <fullName evidence="4">Outer membrane protein beta-barrel domain-containing protein</fullName>
    </recommendedName>
</protein>
<gene>
    <name evidence="2" type="ORF">HCT48_01190</name>
</gene>